<dbReference type="Ensembl" id="ENSCMIT00000004273.1">
    <property type="protein sequence ID" value="ENSCMIP00000004117.1"/>
    <property type="gene ID" value="ENSCMIG00000002472.1"/>
</dbReference>
<dbReference type="InterPro" id="IPR050754">
    <property type="entry name" value="FKBP4/5/8-like"/>
</dbReference>
<dbReference type="InterPro" id="IPR019734">
    <property type="entry name" value="TPR_rpt"/>
</dbReference>
<evidence type="ECO:0000313" key="7">
    <source>
        <dbReference type="Ensembl" id="ENSCMIP00000004117.1"/>
    </source>
</evidence>
<dbReference type="Pfam" id="PF07719">
    <property type="entry name" value="TPR_2"/>
    <property type="match status" value="1"/>
</dbReference>
<evidence type="ECO:0000256" key="2">
    <source>
        <dbReference type="ARBA" id="ARBA00022737"/>
    </source>
</evidence>
<evidence type="ECO:0000256" key="5">
    <source>
        <dbReference type="SAM" id="MobiDB-lite"/>
    </source>
</evidence>
<name>V9L258_CALMI</name>
<reference evidence="8" key="2">
    <citation type="journal article" date="2007" name="PLoS Biol.">
        <title>Survey sequencing and comparative analysis of the elephant shark (Callorhinchus milii) genome.</title>
        <authorList>
            <person name="Venkatesh B."/>
            <person name="Kirkness E.F."/>
            <person name="Loh Y.H."/>
            <person name="Halpern A.L."/>
            <person name="Lee A.P."/>
            <person name="Johnson J."/>
            <person name="Dandona N."/>
            <person name="Viswanathan L.D."/>
            <person name="Tay A."/>
            <person name="Venter J.C."/>
            <person name="Strausberg R.L."/>
            <person name="Brenner S."/>
        </authorList>
    </citation>
    <scope>NUCLEOTIDE SEQUENCE [LARGE SCALE GENOMIC DNA]</scope>
</reference>
<dbReference type="SMART" id="SM00028">
    <property type="entry name" value="TPR"/>
    <property type="match status" value="3"/>
</dbReference>
<dbReference type="EMBL" id="JW872506">
    <property type="protein sequence ID" value="AFP05024.1"/>
    <property type="molecule type" value="mRNA"/>
</dbReference>
<dbReference type="STRING" id="7868.ENSCMIP00000004117"/>
<protein>
    <submittedName>
        <fullName evidence="7">FKBP prolyl isomerase like</fullName>
    </submittedName>
    <submittedName>
        <fullName evidence="6">WAF-1/CIP1 stabilizing protein 39</fullName>
    </submittedName>
</protein>
<reference evidence="7" key="4">
    <citation type="submission" date="2025-05" db="UniProtKB">
        <authorList>
            <consortium name="Ensembl"/>
        </authorList>
    </citation>
    <scope>IDENTIFICATION</scope>
</reference>
<dbReference type="InterPro" id="IPR011990">
    <property type="entry name" value="TPR-like_helical_dom_sf"/>
</dbReference>
<feature type="region of interest" description="Disordered" evidence="5">
    <location>
        <begin position="1"/>
        <end position="49"/>
    </location>
</feature>
<evidence type="ECO:0000256" key="1">
    <source>
        <dbReference type="ARBA" id="ARBA00022553"/>
    </source>
</evidence>
<evidence type="ECO:0000256" key="3">
    <source>
        <dbReference type="ARBA" id="ARBA00022803"/>
    </source>
</evidence>
<proteinExistence type="evidence at transcript level"/>
<reference evidence="6 8" key="3">
    <citation type="journal article" date="2014" name="Nature">
        <title>Elephant shark genome provides unique insights into gnathostome evolution.</title>
        <authorList>
            <consortium name="International Elephant Shark Genome Sequencing Consortium"/>
            <person name="Venkatesh B."/>
            <person name="Lee A.P."/>
            <person name="Ravi V."/>
            <person name="Maurya A.K."/>
            <person name="Lian M.M."/>
            <person name="Swann J.B."/>
            <person name="Ohta Y."/>
            <person name="Flajnik M.F."/>
            <person name="Sutoh Y."/>
            <person name="Kasahara M."/>
            <person name="Hoon S."/>
            <person name="Gangu V."/>
            <person name="Roy S.W."/>
            <person name="Irimia M."/>
            <person name="Korzh V."/>
            <person name="Kondrychyn I."/>
            <person name="Lim Z.W."/>
            <person name="Tay B.H."/>
            <person name="Tohari S."/>
            <person name="Kong K.W."/>
            <person name="Ho S."/>
            <person name="Lorente-Galdos B."/>
            <person name="Quilez J."/>
            <person name="Marques-Bonet T."/>
            <person name="Raney B.J."/>
            <person name="Ingham P.W."/>
            <person name="Tay A."/>
            <person name="Hillier L.W."/>
            <person name="Minx P."/>
            <person name="Boehm T."/>
            <person name="Wilson R.K."/>
            <person name="Brenner S."/>
            <person name="Warren W.C."/>
        </authorList>
    </citation>
    <scope>NUCLEOTIDE SEQUENCE</scope>
    <source>
        <tissue evidence="6">Testis</tissue>
    </source>
</reference>
<reference evidence="8" key="1">
    <citation type="journal article" date="2006" name="Science">
        <title>Ancient noncoding elements conserved in the human genome.</title>
        <authorList>
            <person name="Venkatesh B."/>
            <person name="Kirkness E.F."/>
            <person name="Loh Y.H."/>
            <person name="Halpern A.L."/>
            <person name="Lee A.P."/>
            <person name="Johnson J."/>
            <person name="Dandona N."/>
            <person name="Viswanathan L.D."/>
            <person name="Tay A."/>
            <person name="Venter J.C."/>
            <person name="Strausberg R.L."/>
            <person name="Brenner S."/>
        </authorList>
    </citation>
    <scope>NUCLEOTIDE SEQUENCE [LARGE SCALE GENOMIC DNA]</scope>
</reference>
<keyword evidence="8" id="KW-1185">Reference proteome</keyword>
<feature type="repeat" description="TPR" evidence="4">
    <location>
        <begin position="225"/>
        <end position="258"/>
    </location>
</feature>
<accession>V9L258</accession>
<dbReference type="Proteomes" id="UP000314986">
    <property type="component" value="Unassembled WGS sequence"/>
</dbReference>
<keyword evidence="1" id="KW-0597">Phosphoprotein</keyword>
<dbReference type="PANTHER" id="PTHR46512">
    <property type="entry name" value="PEPTIDYLPROLYL ISOMERASE"/>
    <property type="match status" value="1"/>
</dbReference>
<dbReference type="OMA" id="WTELTIG"/>
<evidence type="ECO:0000256" key="4">
    <source>
        <dbReference type="PROSITE-ProRule" id="PRU00339"/>
    </source>
</evidence>
<keyword evidence="2" id="KW-0677">Repeat</keyword>
<dbReference type="Pfam" id="PF13181">
    <property type="entry name" value="TPR_8"/>
    <property type="match status" value="1"/>
</dbReference>
<dbReference type="AlphaFoldDB" id="V9L258"/>
<dbReference type="SUPFAM" id="SSF48452">
    <property type="entry name" value="TPR-like"/>
    <property type="match status" value="1"/>
</dbReference>
<dbReference type="PROSITE" id="PS50005">
    <property type="entry name" value="TPR"/>
    <property type="match status" value="1"/>
</dbReference>
<sequence>MADRDVAEPADSDLLGPQTGPSRWVSPDGSFVKTVLEPGSGLDKPGEGSRCRVEVAWEEAGPECGELPLDGAGEVVVGEADTEPGELLERCLESMLPGERCQARLGTGACAGLTCSVRLEGFDRPGGSWRLSSEEKWDWVRRHREVGNELYRAGEVTRAARRYAKALRLLVTLRGELPAGREESEYEKDKGKLHANLAAAQIKTGQHANAVRNCTKALEAEPGSVKCLYRRGLAQAALRHFGLAREDLREALRLEPGNSAVRRELRVVRERLRVHRDEEAGAMSKLFT</sequence>
<keyword evidence="3 4" id="KW-0802">TPR repeat</keyword>
<dbReference type="PANTHER" id="PTHR46512:SF10">
    <property type="entry name" value="FK506-BINDING PROTEIN-LIKE"/>
    <property type="match status" value="1"/>
</dbReference>
<dbReference type="GeneTree" id="ENSGT00920000149187"/>
<evidence type="ECO:0000313" key="6">
    <source>
        <dbReference type="EMBL" id="AFP05024.1"/>
    </source>
</evidence>
<dbReference type="InterPro" id="IPR013105">
    <property type="entry name" value="TPR_2"/>
</dbReference>
<dbReference type="Gene3D" id="1.25.40.10">
    <property type="entry name" value="Tetratricopeptide repeat domain"/>
    <property type="match status" value="1"/>
</dbReference>
<organism evidence="6">
    <name type="scientific">Callorhinchus milii</name>
    <name type="common">Ghost shark</name>
    <dbReference type="NCBI Taxonomy" id="7868"/>
    <lineage>
        <taxon>Eukaryota</taxon>
        <taxon>Metazoa</taxon>
        <taxon>Chordata</taxon>
        <taxon>Craniata</taxon>
        <taxon>Vertebrata</taxon>
        <taxon>Chondrichthyes</taxon>
        <taxon>Holocephali</taxon>
        <taxon>Chimaeriformes</taxon>
        <taxon>Callorhinchidae</taxon>
        <taxon>Callorhinchus</taxon>
    </lineage>
</organism>
<evidence type="ECO:0000313" key="8">
    <source>
        <dbReference type="Proteomes" id="UP000314986"/>
    </source>
</evidence>